<dbReference type="InterPro" id="IPR036640">
    <property type="entry name" value="ABC1_TM_sf"/>
</dbReference>
<evidence type="ECO:0000256" key="6">
    <source>
        <dbReference type="ARBA" id="ARBA00022989"/>
    </source>
</evidence>
<evidence type="ECO:0000256" key="1">
    <source>
        <dbReference type="ARBA" id="ARBA00004127"/>
    </source>
</evidence>
<dbReference type="PANTHER" id="PTHR24223">
    <property type="entry name" value="ATP-BINDING CASSETTE SUB-FAMILY C"/>
    <property type="match status" value="1"/>
</dbReference>
<dbReference type="GO" id="GO:0012505">
    <property type="term" value="C:endomembrane system"/>
    <property type="evidence" value="ECO:0007669"/>
    <property type="project" value="UniProtKB-SubCell"/>
</dbReference>
<keyword evidence="4" id="KW-0547">Nucleotide-binding</keyword>
<gene>
    <name evidence="9" type="ORF">g.6391</name>
</gene>
<dbReference type="EMBL" id="GECU01010598">
    <property type="protein sequence ID" value="JAS97108.1"/>
    <property type="molecule type" value="Transcribed_RNA"/>
</dbReference>
<evidence type="ECO:0000256" key="4">
    <source>
        <dbReference type="ARBA" id="ARBA00022741"/>
    </source>
</evidence>
<keyword evidence="5" id="KW-0067">ATP-binding</keyword>
<organism evidence="9">
    <name type="scientific">Homalodisca liturata</name>
    <dbReference type="NCBI Taxonomy" id="320908"/>
    <lineage>
        <taxon>Eukaryota</taxon>
        <taxon>Metazoa</taxon>
        <taxon>Ecdysozoa</taxon>
        <taxon>Arthropoda</taxon>
        <taxon>Hexapoda</taxon>
        <taxon>Insecta</taxon>
        <taxon>Pterygota</taxon>
        <taxon>Neoptera</taxon>
        <taxon>Paraneoptera</taxon>
        <taxon>Hemiptera</taxon>
        <taxon>Auchenorrhyncha</taxon>
        <taxon>Membracoidea</taxon>
        <taxon>Cicadellidae</taxon>
        <taxon>Cicadellinae</taxon>
        <taxon>Proconiini</taxon>
        <taxon>Homalodisca</taxon>
    </lineage>
</organism>
<dbReference type="InterPro" id="IPR050173">
    <property type="entry name" value="ABC_transporter_C-like"/>
</dbReference>
<dbReference type="GO" id="GO:0016020">
    <property type="term" value="C:membrane"/>
    <property type="evidence" value="ECO:0007669"/>
    <property type="project" value="InterPro"/>
</dbReference>
<feature type="transmembrane region" description="Helical" evidence="8">
    <location>
        <begin position="280"/>
        <end position="301"/>
    </location>
</feature>
<evidence type="ECO:0008006" key="10">
    <source>
        <dbReference type="Google" id="ProtNLM"/>
    </source>
</evidence>
<feature type="transmembrane region" description="Helical" evidence="8">
    <location>
        <begin position="233"/>
        <end position="252"/>
    </location>
</feature>
<feature type="transmembrane region" description="Helical" evidence="8">
    <location>
        <begin position="7"/>
        <end position="27"/>
    </location>
</feature>
<evidence type="ECO:0000256" key="3">
    <source>
        <dbReference type="ARBA" id="ARBA00022737"/>
    </source>
</evidence>
<comment type="subcellular location">
    <subcellularLocation>
        <location evidence="1">Endomembrane system</location>
        <topology evidence="1">Multi-pass membrane protein</topology>
    </subcellularLocation>
</comment>
<dbReference type="SUPFAM" id="SSF90123">
    <property type="entry name" value="ABC transporter transmembrane region"/>
    <property type="match status" value="1"/>
</dbReference>
<evidence type="ECO:0000256" key="2">
    <source>
        <dbReference type="ARBA" id="ARBA00022692"/>
    </source>
</evidence>
<keyword evidence="6 8" id="KW-1133">Transmembrane helix</keyword>
<dbReference type="GO" id="GO:0042626">
    <property type="term" value="F:ATPase-coupled transmembrane transporter activity"/>
    <property type="evidence" value="ECO:0007669"/>
    <property type="project" value="TreeGrafter"/>
</dbReference>
<keyword evidence="2 8" id="KW-0812">Transmembrane</keyword>
<name>A0A1B6JDA7_9HEMI</name>
<feature type="transmembrane region" description="Helical" evidence="8">
    <location>
        <begin position="70"/>
        <end position="91"/>
    </location>
</feature>
<sequence>FTNITKALVNMFLIALSATSLLWSVLLHLTGEKIYPVDLWTPIVSTGTFILALVLLTWDRVRGLQTSGVLFVFWLTLSVAGVAQFLTEIGQLNLLVGSSNDMYSEELKHKIVMYMAYYPAVVLMLVLNMFADPPPRITDYPKYQKICPEVQASFASRVVFGWFDQMIWKGFRNPLTVADLWDLRYQDSSAQVVKRFEENWKKYNKKPEYVEKDKKTAIDGNLPKKGKVPKKRVSIFGVIFRTCWISILAAALTKVIGDAFSFVNPQILLLMIRFVDSKEFMWRGFVYSVALFVMAELQTLFNHHHMMNMYIVGLNCRTSIMSVLKHYV</sequence>
<evidence type="ECO:0000256" key="7">
    <source>
        <dbReference type="ARBA" id="ARBA00023136"/>
    </source>
</evidence>
<dbReference type="GO" id="GO:0005524">
    <property type="term" value="F:ATP binding"/>
    <property type="evidence" value="ECO:0007669"/>
    <property type="project" value="UniProtKB-KW"/>
</dbReference>
<evidence type="ECO:0000256" key="8">
    <source>
        <dbReference type="SAM" id="Phobius"/>
    </source>
</evidence>
<dbReference type="AlphaFoldDB" id="A0A1B6JDA7"/>
<accession>A0A1B6JDA7</accession>
<feature type="non-terminal residue" evidence="9">
    <location>
        <position position="1"/>
    </location>
</feature>
<feature type="transmembrane region" description="Helical" evidence="8">
    <location>
        <begin position="111"/>
        <end position="131"/>
    </location>
</feature>
<evidence type="ECO:0000256" key="5">
    <source>
        <dbReference type="ARBA" id="ARBA00022840"/>
    </source>
</evidence>
<reference evidence="9" key="1">
    <citation type="submission" date="2015-11" db="EMBL/GenBank/DDBJ databases">
        <title>De novo transcriptome assembly of four potential Pierce s Disease insect vectors from Arizona vineyards.</title>
        <authorList>
            <person name="Tassone E.E."/>
        </authorList>
    </citation>
    <scope>NUCLEOTIDE SEQUENCE</scope>
</reference>
<keyword evidence="3" id="KW-0677">Repeat</keyword>
<keyword evidence="7 8" id="KW-0472">Membrane</keyword>
<protein>
    <recommendedName>
        <fullName evidence="10">ABC transmembrane type-1 domain-containing protein</fullName>
    </recommendedName>
</protein>
<proteinExistence type="predicted"/>
<dbReference type="PANTHER" id="PTHR24223:SF443">
    <property type="entry name" value="MULTIDRUG-RESISTANCE LIKE PROTEIN 1, ISOFORM I"/>
    <property type="match status" value="1"/>
</dbReference>
<evidence type="ECO:0000313" key="9">
    <source>
        <dbReference type="EMBL" id="JAS97108.1"/>
    </source>
</evidence>
<feature type="transmembrane region" description="Helical" evidence="8">
    <location>
        <begin position="39"/>
        <end position="58"/>
    </location>
</feature>